<reference evidence="1 2" key="1">
    <citation type="journal article" date="2012" name="Stand. Genomic Sci.">
        <title>Genome sequence of the ocean sediment bacterium Saccharomonospora marina type strain (XMU15(T)).</title>
        <authorList>
            <person name="Klenk H.P."/>
            <person name="Lu M."/>
            <person name="Lucas S."/>
            <person name="Lapidus A."/>
            <person name="Copeland A."/>
            <person name="Pitluck S."/>
            <person name="Goodwin L.A."/>
            <person name="Han C."/>
            <person name="Tapia R."/>
            <person name="Brambilla E.M."/>
            <person name="Potter G."/>
            <person name="Land M."/>
            <person name="Ivanova N."/>
            <person name="Rohde M."/>
            <person name="Goker M."/>
            <person name="Detter J.C."/>
            <person name="Li W.J."/>
            <person name="Kyrpides N.C."/>
            <person name="Woyke T."/>
        </authorList>
    </citation>
    <scope>NUCLEOTIDE SEQUENCE [LARGE SCALE GENOMIC DNA]</scope>
    <source>
        <strain evidence="1 2">XMU15</strain>
    </source>
</reference>
<accession>H5X8X6</accession>
<dbReference type="HOGENOM" id="CLU_3375772_0_0_11"/>
<sequence length="34" mass="3554">MPPAMNGEQIYNNFRDAAGTQASPQSTRAVVAGC</sequence>
<proteinExistence type="predicted"/>
<gene>
    <name evidence="1" type="ORF">SacmaDRAFT_4365</name>
</gene>
<dbReference type="AlphaFoldDB" id="H5X8X6"/>
<keyword evidence="2" id="KW-1185">Reference proteome</keyword>
<protein>
    <submittedName>
        <fullName evidence="1">Uncharacterized protein</fullName>
    </submittedName>
</protein>
<organism evidence="1 2">
    <name type="scientific">Saccharomonospora marina XMU15</name>
    <dbReference type="NCBI Taxonomy" id="882083"/>
    <lineage>
        <taxon>Bacteria</taxon>
        <taxon>Bacillati</taxon>
        <taxon>Actinomycetota</taxon>
        <taxon>Actinomycetes</taxon>
        <taxon>Pseudonocardiales</taxon>
        <taxon>Pseudonocardiaceae</taxon>
        <taxon>Saccharomonospora</taxon>
    </lineage>
</organism>
<evidence type="ECO:0000313" key="1">
    <source>
        <dbReference type="EMBL" id="EHR52551.1"/>
    </source>
</evidence>
<evidence type="ECO:0000313" key="2">
    <source>
        <dbReference type="Proteomes" id="UP000004926"/>
    </source>
</evidence>
<dbReference type="EMBL" id="CM001439">
    <property type="protein sequence ID" value="EHR52551.1"/>
    <property type="molecule type" value="Genomic_DNA"/>
</dbReference>
<name>H5X8X6_9PSEU</name>
<dbReference type="Proteomes" id="UP000004926">
    <property type="component" value="Chromosome"/>
</dbReference>